<reference evidence="7 8" key="1">
    <citation type="submission" date="2018-09" db="EMBL/GenBank/DDBJ databases">
        <title>Complete genome sequence of Euzebya sp. DY32-46 isolated from seawater of Pacific Ocean.</title>
        <authorList>
            <person name="Xu L."/>
            <person name="Wu Y.-H."/>
            <person name="Xu X.-W."/>
        </authorList>
    </citation>
    <scope>NUCLEOTIDE SEQUENCE [LARGE SCALE GENOMIC DNA]</scope>
    <source>
        <strain evidence="7 8">DY32-46</strain>
    </source>
</reference>
<dbReference type="CDD" id="cd01189">
    <property type="entry name" value="INT_ICEBs1_C_like"/>
    <property type="match status" value="1"/>
</dbReference>
<dbReference type="InterPro" id="IPR011010">
    <property type="entry name" value="DNA_brk_join_enz"/>
</dbReference>
<accession>A0A346XVB4</accession>
<dbReference type="RefSeq" id="WP_164710077.1">
    <property type="nucleotide sequence ID" value="NZ_CP031165.1"/>
</dbReference>
<evidence type="ECO:0000256" key="2">
    <source>
        <dbReference type="ARBA" id="ARBA00023172"/>
    </source>
</evidence>
<dbReference type="PANTHER" id="PTHR30349">
    <property type="entry name" value="PHAGE INTEGRASE-RELATED"/>
    <property type="match status" value="1"/>
</dbReference>
<dbReference type="PROSITE" id="PS51900">
    <property type="entry name" value="CB"/>
    <property type="match status" value="1"/>
</dbReference>
<dbReference type="PROSITE" id="PS51898">
    <property type="entry name" value="TYR_RECOMBINASE"/>
    <property type="match status" value="1"/>
</dbReference>
<evidence type="ECO:0000256" key="4">
    <source>
        <dbReference type="SAM" id="MobiDB-lite"/>
    </source>
</evidence>
<dbReference type="InterPro" id="IPR044068">
    <property type="entry name" value="CB"/>
</dbReference>
<dbReference type="InterPro" id="IPR002104">
    <property type="entry name" value="Integrase_catalytic"/>
</dbReference>
<dbReference type="Gene3D" id="1.10.150.130">
    <property type="match status" value="1"/>
</dbReference>
<name>A0A346XVB4_9ACTN</name>
<keyword evidence="8" id="KW-1185">Reference proteome</keyword>
<protein>
    <submittedName>
        <fullName evidence="7">Phage integrase</fullName>
    </submittedName>
</protein>
<evidence type="ECO:0000259" key="5">
    <source>
        <dbReference type="PROSITE" id="PS51898"/>
    </source>
</evidence>
<sequence length="390" mass="43417">MCDLPPDPVTGGRRQQRKQGFEFEREAAKALRDLMVQADGGVIVPRDTVTVAQFLTDEWLPSKAPGSADAGRRSRGRVGVATWQQYCDYVRAYIAPQIGGVRLQDLTASHLERAYTELERSGGKRGKGLSAKTLANVHGILHKALADAVRWDRVVRNVVDLVDPPRAAKPKTEVWTLEDLRSFIRHVEDDELYALWLLYATTGLRRGEALGLCWPDLDLVNGLATVNQTLGAIGGKPVWKPRPKSEASARTLALDPLTVKALKAHRKQQQELQLMAGPLWPHEPADSRGVARPDVVFTWPDGTLINPERVSKWFERHVRLADLPKIRLHDVRHSYATAALRQATGWHEVKTLSRRLGHASVGMTLDTYAHALPADDRQQADTLARLLLGE</sequence>
<evidence type="ECO:0000256" key="3">
    <source>
        <dbReference type="PROSITE-ProRule" id="PRU01248"/>
    </source>
</evidence>
<evidence type="ECO:0000313" key="8">
    <source>
        <dbReference type="Proteomes" id="UP000264006"/>
    </source>
</evidence>
<dbReference type="PANTHER" id="PTHR30349:SF91">
    <property type="entry name" value="INTA PROTEIN"/>
    <property type="match status" value="1"/>
</dbReference>
<dbReference type="GO" id="GO:0015074">
    <property type="term" value="P:DNA integration"/>
    <property type="evidence" value="ECO:0007669"/>
    <property type="project" value="InterPro"/>
</dbReference>
<dbReference type="Proteomes" id="UP000264006">
    <property type="component" value="Chromosome"/>
</dbReference>
<dbReference type="InterPro" id="IPR050090">
    <property type="entry name" value="Tyrosine_recombinase_XerCD"/>
</dbReference>
<keyword evidence="1 3" id="KW-0238">DNA-binding</keyword>
<dbReference type="InterPro" id="IPR013762">
    <property type="entry name" value="Integrase-like_cat_sf"/>
</dbReference>
<evidence type="ECO:0000313" key="7">
    <source>
        <dbReference type="EMBL" id="AXV06161.1"/>
    </source>
</evidence>
<dbReference type="Pfam" id="PF00589">
    <property type="entry name" value="Phage_integrase"/>
    <property type="match status" value="1"/>
</dbReference>
<dbReference type="EMBL" id="CP031165">
    <property type="protein sequence ID" value="AXV06161.1"/>
    <property type="molecule type" value="Genomic_DNA"/>
</dbReference>
<feature type="domain" description="Tyr recombinase" evidence="5">
    <location>
        <begin position="170"/>
        <end position="381"/>
    </location>
</feature>
<organism evidence="7 8">
    <name type="scientific">Euzebya pacifica</name>
    <dbReference type="NCBI Taxonomy" id="1608957"/>
    <lineage>
        <taxon>Bacteria</taxon>
        <taxon>Bacillati</taxon>
        <taxon>Actinomycetota</taxon>
        <taxon>Nitriliruptoria</taxon>
        <taxon>Euzebyales</taxon>
    </lineage>
</organism>
<dbReference type="GO" id="GO:0003677">
    <property type="term" value="F:DNA binding"/>
    <property type="evidence" value="ECO:0007669"/>
    <property type="project" value="UniProtKB-UniRule"/>
</dbReference>
<feature type="region of interest" description="Disordered" evidence="4">
    <location>
        <begin position="1"/>
        <end position="20"/>
    </location>
</feature>
<gene>
    <name evidence="7" type="ORF">DVS28_a1462</name>
</gene>
<dbReference type="InterPro" id="IPR010998">
    <property type="entry name" value="Integrase_recombinase_N"/>
</dbReference>
<proteinExistence type="predicted"/>
<dbReference type="SUPFAM" id="SSF56349">
    <property type="entry name" value="DNA breaking-rejoining enzymes"/>
    <property type="match status" value="1"/>
</dbReference>
<dbReference type="KEGG" id="euz:DVS28_a1462"/>
<evidence type="ECO:0000259" key="6">
    <source>
        <dbReference type="PROSITE" id="PS51900"/>
    </source>
</evidence>
<dbReference type="GO" id="GO:0006310">
    <property type="term" value="P:DNA recombination"/>
    <property type="evidence" value="ECO:0007669"/>
    <property type="project" value="UniProtKB-KW"/>
</dbReference>
<dbReference type="Gene3D" id="1.10.443.10">
    <property type="entry name" value="Intergrase catalytic core"/>
    <property type="match status" value="1"/>
</dbReference>
<evidence type="ECO:0000256" key="1">
    <source>
        <dbReference type="ARBA" id="ARBA00023125"/>
    </source>
</evidence>
<feature type="domain" description="Core-binding (CB)" evidence="6">
    <location>
        <begin position="50"/>
        <end position="149"/>
    </location>
</feature>
<dbReference type="AlphaFoldDB" id="A0A346XVB4"/>
<keyword evidence="2" id="KW-0233">DNA recombination</keyword>